<keyword evidence="6 10" id="KW-0812">Transmembrane</keyword>
<dbReference type="GO" id="GO:0042910">
    <property type="term" value="F:xenobiotic transmembrane transporter activity"/>
    <property type="evidence" value="ECO:0007669"/>
    <property type="project" value="InterPro"/>
</dbReference>
<feature type="transmembrane region" description="Helical" evidence="10">
    <location>
        <begin position="237"/>
        <end position="260"/>
    </location>
</feature>
<name>A0A2T3FLS3_9CLOT</name>
<feature type="transmembrane region" description="Helical" evidence="10">
    <location>
        <begin position="388"/>
        <end position="411"/>
    </location>
</feature>
<evidence type="ECO:0000256" key="1">
    <source>
        <dbReference type="ARBA" id="ARBA00004651"/>
    </source>
</evidence>
<dbReference type="GO" id="GO:0015297">
    <property type="term" value="F:antiporter activity"/>
    <property type="evidence" value="ECO:0007669"/>
    <property type="project" value="InterPro"/>
</dbReference>
<gene>
    <name evidence="11" type="ORF">C7U56_13440</name>
</gene>
<feature type="transmembrane region" description="Helical" evidence="10">
    <location>
        <begin position="417"/>
        <end position="439"/>
    </location>
</feature>
<evidence type="ECO:0000256" key="2">
    <source>
        <dbReference type="ARBA" id="ARBA00008417"/>
    </source>
</evidence>
<keyword evidence="12" id="KW-1185">Reference proteome</keyword>
<comment type="similarity">
    <text evidence="2">Belongs to the multi antimicrobial extrusion (MATE) (TC 2.A.66.1) family. MepA subfamily.</text>
</comment>
<keyword evidence="4" id="KW-0813">Transport</keyword>
<dbReference type="GO" id="GO:0046677">
    <property type="term" value="P:response to antibiotic"/>
    <property type="evidence" value="ECO:0007669"/>
    <property type="project" value="UniProtKB-KW"/>
</dbReference>
<comment type="subcellular location">
    <subcellularLocation>
        <location evidence="1">Cell membrane</location>
        <topology evidence="1">Multi-pass membrane protein</topology>
    </subcellularLocation>
</comment>
<dbReference type="PANTHER" id="PTHR43823:SF3">
    <property type="entry name" value="MULTIDRUG EXPORT PROTEIN MEPA"/>
    <property type="match status" value="1"/>
</dbReference>
<dbReference type="Pfam" id="PF01554">
    <property type="entry name" value="MatE"/>
    <property type="match status" value="2"/>
</dbReference>
<feature type="transmembrane region" description="Helical" evidence="10">
    <location>
        <begin position="197"/>
        <end position="216"/>
    </location>
</feature>
<feature type="transmembrane region" description="Helical" evidence="10">
    <location>
        <begin position="137"/>
        <end position="157"/>
    </location>
</feature>
<accession>A0A2T3FLS3</accession>
<evidence type="ECO:0000256" key="10">
    <source>
        <dbReference type="SAM" id="Phobius"/>
    </source>
</evidence>
<dbReference type="Proteomes" id="UP000241048">
    <property type="component" value="Unassembled WGS sequence"/>
</dbReference>
<keyword evidence="9" id="KW-0046">Antibiotic resistance</keyword>
<protein>
    <recommendedName>
        <fullName evidence="3">Multidrug export protein MepA</fullName>
    </recommendedName>
</protein>
<evidence type="ECO:0000256" key="9">
    <source>
        <dbReference type="ARBA" id="ARBA00023251"/>
    </source>
</evidence>
<evidence type="ECO:0000256" key="7">
    <source>
        <dbReference type="ARBA" id="ARBA00022989"/>
    </source>
</evidence>
<dbReference type="PANTHER" id="PTHR43823">
    <property type="entry name" value="SPORULATION PROTEIN YKVU"/>
    <property type="match status" value="1"/>
</dbReference>
<evidence type="ECO:0000313" key="12">
    <source>
        <dbReference type="Proteomes" id="UP000241048"/>
    </source>
</evidence>
<feature type="transmembrane region" description="Helical" evidence="10">
    <location>
        <begin position="272"/>
        <end position="294"/>
    </location>
</feature>
<dbReference type="RefSeq" id="WP_107001641.1">
    <property type="nucleotide sequence ID" value="NZ_JAQDFZ010000010.1"/>
</dbReference>
<evidence type="ECO:0000256" key="3">
    <source>
        <dbReference type="ARBA" id="ARBA00022106"/>
    </source>
</evidence>
<feature type="transmembrane region" description="Helical" evidence="10">
    <location>
        <begin position="94"/>
        <end position="117"/>
    </location>
</feature>
<dbReference type="GO" id="GO:0005886">
    <property type="term" value="C:plasma membrane"/>
    <property type="evidence" value="ECO:0007669"/>
    <property type="project" value="UniProtKB-SubCell"/>
</dbReference>
<keyword evidence="8 10" id="KW-0472">Membrane</keyword>
<organism evidence="11 12">
    <name type="scientific">Clostridium fessum</name>
    <dbReference type="NCBI Taxonomy" id="2126740"/>
    <lineage>
        <taxon>Bacteria</taxon>
        <taxon>Bacillati</taxon>
        <taxon>Bacillota</taxon>
        <taxon>Clostridia</taxon>
        <taxon>Eubacteriales</taxon>
        <taxon>Clostridiaceae</taxon>
        <taxon>Clostridium</taxon>
    </lineage>
</organism>
<dbReference type="InterPro" id="IPR002528">
    <property type="entry name" value="MATE_fam"/>
</dbReference>
<dbReference type="AlphaFoldDB" id="A0A2T3FLS3"/>
<keyword evidence="7 10" id="KW-1133">Transmembrane helix</keyword>
<evidence type="ECO:0000256" key="6">
    <source>
        <dbReference type="ARBA" id="ARBA00022692"/>
    </source>
</evidence>
<feature type="transmembrane region" description="Helical" evidence="10">
    <location>
        <begin position="169"/>
        <end position="191"/>
    </location>
</feature>
<dbReference type="InterPro" id="IPR048279">
    <property type="entry name" value="MdtK-like"/>
</dbReference>
<dbReference type="InterPro" id="IPR045070">
    <property type="entry name" value="MATE_MepA-like"/>
</dbReference>
<reference evidence="11 12" key="1">
    <citation type="submission" date="2018-03" db="EMBL/GenBank/DDBJ databases">
        <title>Lachnoclostridium SNUG30386 gen.nov., sp.nov., isolated from human faeces.</title>
        <authorList>
            <person name="Seo B."/>
            <person name="Jeon K."/>
            <person name="Ko G."/>
        </authorList>
    </citation>
    <scope>NUCLEOTIDE SEQUENCE [LARGE SCALE GENOMIC DNA]</scope>
    <source>
        <strain evidence="11 12">SNUG30386</strain>
    </source>
</reference>
<dbReference type="InterPro" id="IPR051327">
    <property type="entry name" value="MATE_MepA_subfamily"/>
</dbReference>
<dbReference type="PIRSF" id="PIRSF006603">
    <property type="entry name" value="DinF"/>
    <property type="match status" value="1"/>
</dbReference>
<feature type="transmembrane region" description="Helical" evidence="10">
    <location>
        <begin position="356"/>
        <end position="376"/>
    </location>
</feature>
<feature type="transmembrane region" description="Helical" evidence="10">
    <location>
        <begin position="315"/>
        <end position="336"/>
    </location>
</feature>
<feature type="transmembrane region" description="Helical" evidence="10">
    <location>
        <begin position="16"/>
        <end position="37"/>
    </location>
</feature>
<dbReference type="EMBL" id="PYLO01000005">
    <property type="protein sequence ID" value="PST36228.1"/>
    <property type="molecule type" value="Genomic_DNA"/>
</dbReference>
<sequence>MKTNTDLFEKTPVPKAVATMAVPTMISMLVVVIYNMADTFFIGQTKDPLQVAAVSLATPVFMIFMALGHLFGIGGSSAISRALGERHKDRACHISSFCCYGSLGLGVIVAILSVLGMETILHLIGASVNTIGFARQYLAIIAIGAPFIMFSTAFANILRGEGASRESMVGNLIGTVVNIILDPIMILVLGWGVTGAALATIIGNIAACLYYIAYYLRGKSTLSIHFRDFKMGDGIASGVAGIGIPASLNNILMSFANIILNQALVGYGDTPVAAMGVAMKSNMLVVLLQIGLCVGIQPLIGYNYGARNKKRLMSVFKFTGLVSVIMGTILTLIMIVARKTMIQMFINDAEVVQYGIQMVVALQLSAPLLGILFLCINTIQGMGKALPSLILTICRQGLIFIPLIFVLNAMFGLDGVIYAQPAADYLSIVVAILICTHLFRTMDHREEKAEG</sequence>
<comment type="caution">
    <text evidence="11">The sequence shown here is derived from an EMBL/GenBank/DDBJ whole genome shotgun (WGS) entry which is preliminary data.</text>
</comment>
<feature type="transmembrane region" description="Helical" evidence="10">
    <location>
        <begin position="49"/>
        <end position="73"/>
    </location>
</feature>
<evidence type="ECO:0000256" key="4">
    <source>
        <dbReference type="ARBA" id="ARBA00022448"/>
    </source>
</evidence>
<dbReference type="NCBIfam" id="TIGR00797">
    <property type="entry name" value="matE"/>
    <property type="match status" value="1"/>
</dbReference>
<evidence type="ECO:0000313" key="11">
    <source>
        <dbReference type="EMBL" id="PST36228.1"/>
    </source>
</evidence>
<evidence type="ECO:0000256" key="8">
    <source>
        <dbReference type="ARBA" id="ARBA00023136"/>
    </source>
</evidence>
<keyword evidence="5" id="KW-1003">Cell membrane</keyword>
<dbReference type="CDD" id="cd13143">
    <property type="entry name" value="MATE_MepA_like"/>
    <property type="match status" value="1"/>
</dbReference>
<evidence type="ECO:0000256" key="5">
    <source>
        <dbReference type="ARBA" id="ARBA00022475"/>
    </source>
</evidence>
<proteinExistence type="inferred from homology"/>